<keyword evidence="2" id="KW-1185">Reference proteome</keyword>
<dbReference type="EMBL" id="BTCL01000035">
    <property type="protein sequence ID" value="GMK48755.1"/>
    <property type="molecule type" value="Genomic_DNA"/>
</dbReference>
<gene>
    <name evidence="1" type="ORF">PghCCS26_58850</name>
</gene>
<name>A0ABQ6NUJ6_9BACL</name>
<evidence type="ECO:0000313" key="2">
    <source>
        <dbReference type="Proteomes" id="UP001285921"/>
    </source>
</evidence>
<accession>A0ABQ6NUJ6</accession>
<proteinExistence type="predicted"/>
<dbReference type="Proteomes" id="UP001285921">
    <property type="component" value="Unassembled WGS sequence"/>
</dbReference>
<evidence type="ECO:0000313" key="1">
    <source>
        <dbReference type="EMBL" id="GMK48755.1"/>
    </source>
</evidence>
<protein>
    <submittedName>
        <fullName evidence="1">Uncharacterized protein</fullName>
    </submittedName>
</protein>
<organism evidence="1 2">
    <name type="scientific">Paenibacillus glycanilyticus</name>
    <dbReference type="NCBI Taxonomy" id="126569"/>
    <lineage>
        <taxon>Bacteria</taxon>
        <taxon>Bacillati</taxon>
        <taxon>Bacillota</taxon>
        <taxon>Bacilli</taxon>
        <taxon>Bacillales</taxon>
        <taxon>Paenibacillaceae</taxon>
        <taxon>Paenibacillus</taxon>
    </lineage>
</organism>
<comment type="caution">
    <text evidence="1">The sequence shown here is derived from an EMBL/GenBank/DDBJ whole genome shotgun (WGS) entry which is preliminary data.</text>
</comment>
<sequence length="43" mass="4819">MDCERLYGIRLPKFTPEQTPEPLQAANGLRRIREGPVPAVKGI</sequence>
<dbReference type="RefSeq" id="WP_317982241.1">
    <property type="nucleotide sequence ID" value="NZ_BTCL01000035.1"/>
</dbReference>
<reference evidence="1 2" key="1">
    <citation type="submission" date="2023-05" db="EMBL/GenBank/DDBJ databases">
        <title>Draft genome of Paenibacillus sp. CCS26.</title>
        <authorList>
            <person name="Akita H."/>
            <person name="Shinto Y."/>
            <person name="Kimura Z."/>
        </authorList>
    </citation>
    <scope>NUCLEOTIDE SEQUENCE [LARGE SCALE GENOMIC DNA]</scope>
    <source>
        <strain evidence="1 2">CCS26</strain>
    </source>
</reference>